<feature type="compositionally biased region" description="Gly residues" evidence="1">
    <location>
        <begin position="494"/>
        <end position="505"/>
    </location>
</feature>
<dbReference type="Proteomes" id="UP001276659">
    <property type="component" value="Unassembled WGS sequence"/>
</dbReference>
<keyword evidence="3" id="KW-1185">Reference proteome</keyword>
<feature type="compositionally biased region" description="Polar residues" evidence="1">
    <location>
        <begin position="215"/>
        <end position="240"/>
    </location>
</feature>
<sequence length="505" mass="54615">MSEDESYDSSWSIYTPERAASGYTGQEKPRKRGTNVHSSVAGISVHNALMNLAPPPSDALPGSKDAPWLRLTDWEMMNLRKRMKKNAKWRPSESMVKLELINAGRGPHNYWEAKQDAEARGLPFQDVDNIAVTHGDKPLAWGEVSLTAPSSSEERPRNKGMVLNEAKKRKRAESNAYLGQHSSTNSSSTSSFSEEPRPRKKGTLEAPGFGKSPIAQESSKSPLTQPRLTSQSKKAVSSLFTALWEKDTVPVTQDSSTIPVTKPRLTNQAQQAATSLATAVWEGNAAQDPESSSKGEIQADQETESNGPEVPKSDFASFAMNLLKPLTPASEQPPQDEQQAHAGATANGTAPEKPTSLTEKTAISKPSAAISKPSITHQSVRQPRPPQQLAPQRTPIPQASPRIEKPVPQNRTHKTPNGKPLFDHRHSLSKIVGKKTPVAKPPPPMVQPLPMAKSYPMAKPSPMGKPSPAARPSPMAKPSSRSDKPAAKRRYIPGGPGGGGRYVDV</sequence>
<proteinExistence type="predicted"/>
<feature type="compositionally biased region" description="Low complexity" evidence="1">
    <location>
        <begin position="266"/>
        <end position="279"/>
    </location>
</feature>
<evidence type="ECO:0000256" key="1">
    <source>
        <dbReference type="SAM" id="MobiDB-lite"/>
    </source>
</evidence>
<dbReference type="AlphaFoldDB" id="A0AAD9YZD8"/>
<gene>
    <name evidence="2" type="ORF">OEA41_005218</name>
</gene>
<name>A0AAD9YZD8_9LECA</name>
<feature type="compositionally biased region" description="Polar residues" evidence="1">
    <location>
        <begin position="250"/>
        <end position="259"/>
    </location>
</feature>
<evidence type="ECO:0000313" key="3">
    <source>
        <dbReference type="Proteomes" id="UP001276659"/>
    </source>
</evidence>
<reference evidence="2" key="1">
    <citation type="submission" date="2022-11" db="EMBL/GenBank/DDBJ databases">
        <title>Chromosomal genome sequence assembly and mating type (MAT) locus characterization of the leprose asexual lichenized fungus Lepraria neglecta (Nyl.) Erichsen.</title>
        <authorList>
            <person name="Allen J.L."/>
            <person name="Pfeffer B."/>
        </authorList>
    </citation>
    <scope>NUCLEOTIDE SEQUENCE</scope>
    <source>
        <strain evidence="2">Allen 5258</strain>
    </source>
</reference>
<feature type="compositionally biased region" description="Low complexity" evidence="1">
    <location>
        <begin position="182"/>
        <end position="193"/>
    </location>
</feature>
<feature type="region of interest" description="Disordered" evidence="1">
    <location>
        <begin position="18"/>
        <end position="37"/>
    </location>
</feature>
<evidence type="ECO:0000313" key="2">
    <source>
        <dbReference type="EMBL" id="KAK3168770.1"/>
    </source>
</evidence>
<protein>
    <submittedName>
        <fullName evidence="2">Uncharacterized protein</fullName>
    </submittedName>
</protein>
<comment type="caution">
    <text evidence="2">The sequence shown here is derived from an EMBL/GenBank/DDBJ whole genome shotgun (WGS) entry which is preliminary data.</text>
</comment>
<feature type="region of interest" description="Disordered" evidence="1">
    <location>
        <begin position="138"/>
        <end position="505"/>
    </location>
</feature>
<dbReference type="EMBL" id="JASNWA010000010">
    <property type="protein sequence ID" value="KAK3168770.1"/>
    <property type="molecule type" value="Genomic_DNA"/>
</dbReference>
<organism evidence="2 3">
    <name type="scientific">Lepraria neglecta</name>
    <dbReference type="NCBI Taxonomy" id="209136"/>
    <lineage>
        <taxon>Eukaryota</taxon>
        <taxon>Fungi</taxon>
        <taxon>Dikarya</taxon>
        <taxon>Ascomycota</taxon>
        <taxon>Pezizomycotina</taxon>
        <taxon>Lecanoromycetes</taxon>
        <taxon>OSLEUM clade</taxon>
        <taxon>Lecanoromycetidae</taxon>
        <taxon>Lecanorales</taxon>
        <taxon>Lecanorineae</taxon>
        <taxon>Stereocaulaceae</taxon>
        <taxon>Lepraria</taxon>
    </lineage>
</organism>
<accession>A0AAD9YZD8</accession>